<dbReference type="InParanoid" id="D2VLM4"/>
<keyword evidence="2" id="KW-0175">Coiled coil</keyword>
<gene>
    <name evidence="4" type="ORF">NAEGRDRAFT_69833</name>
</gene>
<dbReference type="RefSeq" id="XP_002675076.1">
    <property type="nucleotide sequence ID" value="XM_002675030.1"/>
</dbReference>
<feature type="region of interest" description="Disordered" evidence="3">
    <location>
        <begin position="263"/>
        <end position="287"/>
    </location>
</feature>
<dbReference type="PANTHER" id="PTHR32059">
    <property type="entry name" value="RAB11-BINDING PROTEIN RELCH"/>
    <property type="match status" value="1"/>
</dbReference>
<evidence type="ECO:0000256" key="2">
    <source>
        <dbReference type="SAM" id="Coils"/>
    </source>
</evidence>
<evidence type="ECO:0000256" key="1">
    <source>
        <dbReference type="PROSITE-ProRule" id="PRU00103"/>
    </source>
</evidence>
<feature type="repeat" description="HEAT" evidence="1">
    <location>
        <begin position="799"/>
        <end position="831"/>
    </location>
</feature>
<dbReference type="GO" id="GO:0055037">
    <property type="term" value="C:recycling endosome"/>
    <property type="evidence" value="ECO:0007669"/>
    <property type="project" value="TreeGrafter"/>
</dbReference>
<dbReference type="GeneID" id="8863873"/>
<dbReference type="Gene3D" id="1.25.10.10">
    <property type="entry name" value="Leucine-rich Repeat Variant"/>
    <property type="match status" value="2"/>
</dbReference>
<feature type="compositionally biased region" description="Acidic residues" evidence="3">
    <location>
        <begin position="121"/>
        <end position="132"/>
    </location>
</feature>
<sequence length="1065" mass="119929">MNDYVANYLIKNNFMLTALEFYQELLEEGQELKLLRDYFENKEYKNEQASSSNSNGMMIQVDSQHTKALEEQLKKKDETISMMEYEIRLLQSDIAKLKGQAKESFVIPTVNKTAKANENTEGNEDENAEGNDEPTTPNVDHKMASEPLTVHEKQVVNYLVKDYLVKQGYKISAISFTDEVHEMDMFNLDEVLSNSDENELPIGLSYLYRHYYSGGDKTKQNMKDTKALREALAQLEQKDKLIQSLEKSIQRQDKAIEKLKSQLESNATSATTSDETPLNSSTDESNSVVSQDVMVLQAKLREFENQESSIIQILGEKLPALLETAKSNKRQEFMPILVATLQSHPDAEVRETLSESLFNLIKKPDDQQRQMIINGCISLARRISPDRFEKELLPQCWKQITHKYTERKILVAEACGELSHYVKASLRPTMLLTTLFKLMEDKTDEVRASVVINLAKLVKTFTEEEDVESKSKYFQIEEMTLKFLYDKSEAVEDAATTQLVPSLITWCFTFDYLFEKFAPTLLSNIENLIKKRLKSGSNASSSKIVVLLRCFSGVIPYILKLMTKTMPAEIHNSENTKDEQSMKKIMDKYIGETSLSDLEKTKSASWKGLYWLLNVCTRRLLSVAASVNIEHTNISKEIYTIFNGLCEAFGEPVISKIFEQKIVSLLETSSDTIIDGTIEVVKKEKDTERTSVTIVKERLLPVYICGVLPFSPKERISEVLRTLIINVSISERTWESSHMPFLYNALISGVTMNEKLRNDILTVVCKLAVNPSKVVRSSVADILTELIEPLESEILAAQILPALITVASDMESDIKMKAVRGLGILACSLSEVADFNKLSTQFDMLLDSRDRSMFKEVLNVFSEIIPQVDPYFRDSFMIKKLVWLGKQNNQNSDLRDRRDTANLLLDNYRALNGCIMTDEIISDIIEGLKLLSNDCELITDSSVASFVSQMKEELEAIVQQHAKEQTKGSTLISFSALIDKMKPNMEGGSGAMSSLASSTASILGSKENNSPNNATSTASTTANNNPSNNSTNWQGIGSGNPGKSNEEVKENLKKIFTFGLAGKKQ</sequence>
<dbReference type="GO" id="GO:0005802">
    <property type="term" value="C:trans-Golgi network"/>
    <property type="evidence" value="ECO:0007669"/>
    <property type="project" value="InterPro"/>
</dbReference>
<reference evidence="4 5" key="1">
    <citation type="journal article" date="2010" name="Cell">
        <title>The genome of Naegleria gruberi illuminates early eukaryotic versatility.</title>
        <authorList>
            <person name="Fritz-Laylin L.K."/>
            <person name="Prochnik S.E."/>
            <person name="Ginger M.L."/>
            <person name="Dacks J.B."/>
            <person name="Carpenter M.L."/>
            <person name="Field M.C."/>
            <person name="Kuo A."/>
            <person name="Paredez A."/>
            <person name="Chapman J."/>
            <person name="Pham J."/>
            <person name="Shu S."/>
            <person name="Neupane R."/>
            <person name="Cipriano M."/>
            <person name="Mancuso J."/>
            <person name="Tu H."/>
            <person name="Salamov A."/>
            <person name="Lindquist E."/>
            <person name="Shapiro H."/>
            <person name="Lucas S."/>
            <person name="Grigoriev I.V."/>
            <person name="Cande W.Z."/>
            <person name="Fulton C."/>
            <person name="Rokhsar D.S."/>
            <person name="Dawson S.C."/>
        </authorList>
    </citation>
    <scope>NUCLEOTIDE SEQUENCE [LARGE SCALE GENOMIC DNA]</scope>
    <source>
        <strain evidence="4 5">NEG-M</strain>
    </source>
</reference>
<dbReference type="SUPFAM" id="SSF48371">
    <property type="entry name" value="ARM repeat"/>
    <property type="match status" value="1"/>
</dbReference>
<proteinExistence type="predicted"/>
<dbReference type="InterPro" id="IPR040362">
    <property type="entry name" value="RELCH"/>
</dbReference>
<dbReference type="InterPro" id="IPR021133">
    <property type="entry name" value="HEAT_type_2"/>
</dbReference>
<feature type="region of interest" description="Disordered" evidence="3">
    <location>
        <begin position="1000"/>
        <end position="1048"/>
    </location>
</feature>
<keyword evidence="5" id="KW-1185">Reference proteome</keyword>
<dbReference type="PROSITE" id="PS50896">
    <property type="entry name" value="LISH"/>
    <property type="match status" value="1"/>
</dbReference>
<dbReference type="eggNOG" id="KOG0211">
    <property type="taxonomic scope" value="Eukaryota"/>
</dbReference>
<name>D2VLM4_NAEGR</name>
<evidence type="ECO:0000256" key="3">
    <source>
        <dbReference type="SAM" id="MobiDB-lite"/>
    </source>
</evidence>
<feature type="compositionally biased region" description="Low complexity" evidence="3">
    <location>
        <begin position="1000"/>
        <end position="1032"/>
    </location>
</feature>
<dbReference type="PROSITE" id="PS50077">
    <property type="entry name" value="HEAT_REPEAT"/>
    <property type="match status" value="2"/>
</dbReference>
<evidence type="ECO:0000313" key="4">
    <source>
        <dbReference type="EMBL" id="EFC42332.1"/>
    </source>
</evidence>
<protein>
    <submittedName>
        <fullName evidence="4">Predicted protein</fullName>
    </submittedName>
</protein>
<dbReference type="AlphaFoldDB" id="D2VLM4"/>
<dbReference type="KEGG" id="ngr:NAEGRDRAFT_69833"/>
<feature type="region of interest" description="Disordered" evidence="3">
    <location>
        <begin position="112"/>
        <end position="138"/>
    </location>
</feature>
<dbReference type="OrthoDB" id="1695393at2759"/>
<dbReference type="STRING" id="5762.D2VLM4"/>
<dbReference type="SMART" id="SM00667">
    <property type="entry name" value="LisH"/>
    <property type="match status" value="2"/>
</dbReference>
<dbReference type="InterPro" id="IPR011989">
    <property type="entry name" value="ARM-like"/>
</dbReference>
<organism evidence="5">
    <name type="scientific">Naegleria gruberi</name>
    <name type="common">Amoeba</name>
    <dbReference type="NCBI Taxonomy" id="5762"/>
    <lineage>
        <taxon>Eukaryota</taxon>
        <taxon>Discoba</taxon>
        <taxon>Heterolobosea</taxon>
        <taxon>Tetramitia</taxon>
        <taxon>Eutetramitia</taxon>
        <taxon>Vahlkampfiidae</taxon>
        <taxon>Naegleria</taxon>
    </lineage>
</organism>
<dbReference type="Proteomes" id="UP000006671">
    <property type="component" value="Unassembled WGS sequence"/>
</dbReference>
<dbReference type="EMBL" id="GG738880">
    <property type="protein sequence ID" value="EFC42332.1"/>
    <property type="molecule type" value="Genomic_DNA"/>
</dbReference>
<feature type="coiled-coil region" evidence="2">
    <location>
        <begin position="228"/>
        <end position="262"/>
    </location>
</feature>
<dbReference type="VEuPathDB" id="AmoebaDB:NAEGRDRAFT_69833"/>
<accession>D2VLM4</accession>
<dbReference type="InterPro" id="IPR006594">
    <property type="entry name" value="LisH"/>
</dbReference>
<dbReference type="OMA" id="RQDLNCA"/>
<feature type="repeat" description="HEAT" evidence="1">
    <location>
        <begin position="431"/>
        <end position="469"/>
    </location>
</feature>
<evidence type="ECO:0000313" key="5">
    <source>
        <dbReference type="Proteomes" id="UP000006671"/>
    </source>
</evidence>
<dbReference type="GO" id="GO:0032367">
    <property type="term" value="P:intracellular cholesterol transport"/>
    <property type="evidence" value="ECO:0007669"/>
    <property type="project" value="InterPro"/>
</dbReference>
<dbReference type="InterPro" id="IPR016024">
    <property type="entry name" value="ARM-type_fold"/>
</dbReference>
<dbReference type="PANTHER" id="PTHR32059:SF0">
    <property type="entry name" value="RAB11-BINDING PROTEIN RELCH"/>
    <property type="match status" value="1"/>
</dbReference>